<dbReference type="RefSeq" id="WP_377603901.1">
    <property type="nucleotide sequence ID" value="NZ_JBHUME010000008.1"/>
</dbReference>
<accession>A0ABW5PEV5</accession>
<dbReference type="SUPFAM" id="SSF56059">
    <property type="entry name" value="Glutathione synthetase ATP-binding domain-like"/>
    <property type="match status" value="1"/>
</dbReference>
<proteinExistence type="predicted"/>
<evidence type="ECO:0000313" key="2">
    <source>
        <dbReference type="Proteomes" id="UP001597541"/>
    </source>
</evidence>
<keyword evidence="2" id="KW-1185">Reference proteome</keyword>
<sequence length="235" mass="26535">MPEWVQAAIQGVTALPKRRQLASKWAKTIVLLSDRRVAGHIPESRLYTTQNLLVMLNKYGSVVMKPIVGAGGHGVIKVNRGANGYNLYHYSRVHAGLSYKGLTRLIGKIRKRRRYMIQRTIHMATISGRPIDYRVKVQKIGHNWHFRALVGRLAKPGLFVTNLCRGGTQLTAAQGIARSLSPKLVRHKKNEMKELTRSCSKILESKFPGISLLGYDYGIDRSGHIWIFEVNTRPQ</sequence>
<dbReference type="Gene3D" id="3.30.470.20">
    <property type="entry name" value="ATP-grasp fold, B domain"/>
    <property type="match status" value="1"/>
</dbReference>
<dbReference type="Pfam" id="PF14398">
    <property type="entry name" value="ATPgrasp_YheCD"/>
    <property type="match status" value="1"/>
</dbReference>
<reference evidence="2" key="1">
    <citation type="journal article" date="2019" name="Int. J. Syst. Evol. Microbiol.">
        <title>The Global Catalogue of Microorganisms (GCM) 10K type strain sequencing project: providing services to taxonomists for standard genome sequencing and annotation.</title>
        <authorList>
            <consortium name="The Broad Institute Genomics Platform"/>
            <consortium name="The Broad Institute Genome Sequencing Center for Infectious Disease"/>
            <person name="Wu L."/>
            <person name="Ma J."/>
        </authorList>
    </citation>
    <scope>NUCLEOTIDE SEQUENCE [LARGE SCALE GENOMIC DNA]</scope>
    <source>
        <strain evidence="2">KCTC 3950</strain>
    </source>
</reference>
<comment type="caution">
    <text evidence="1">The sequence shown here is derived from an EMBL/GenBank/DDBJ whole genome shotgun (WGS) entry which is preliminary data.</text>
</comment>
<name>A0ABW5PEV5_9BACL</name>
<organism evidence="1 2">
    <name type="scientific">Paenibacillus gansuensis</name>
    <dbReference type="NCBI Taxonomy" id="306542"/>
    <lineage>
        <taxon>Bacteria</taxon>
        <taxon>Bacillati</taxon>
        <taxon>Bacillota</taxon>
        <taxon>Bacilli</taxon>
        <taxon>Bacillales</taxon>
        <taxon>Paenibacillaceae</taxon>
        <taxon>Paenibacillus</taxon>
    </lineage>
</organism>
<dbReference type="EMBL" id="JBHUME010000008">
    <property type="protein sequence ID" value="MFD2613718.1"/>
    <property type="molecule type" value="Genomic_DNA"/>
</dbReference>
<dbReference type="InterPro" id="IPR026838">
    <property type="entry name" value="YheC/D"/>
</dbReference>
<evidence type="ECO:0000313" key="1">
    <source>
        <dbReference type="EMBL" id="MFD2613718.1"/>
    </source>
</evidence>
<dbReference type="Proteomes" id="UP001597541">
    <property type="component" value="Unassembled WGS sequence"/>
</dbReference>
<protein>
    <submittedName>
        <fullName evidence="1">YheC/YheD family protein</fullName>
    </submittedName>
</protein>
<gene>
    <name evidence="1" type="ORF">ACFSUF_14900</name>
</gene>